<name>A0A9E6ZL59_9FLAO</name>
<accession>A0A9E6ZL59</accession>
<evidence type="ECO:0000256" key="1">
    <source>
        <dbReference type="ARBA" id="ARBA00022490"/>
    </source>
</evidence>
<dbReference type="EMBL" id="CP094358">
    <property type="protein sequence ID" value="UOB17789.1"/>
    <property type="molecule type" value="Genomic_DNA"/>
</dbReference>
<dbReference type="KEGG" id="fbm:MQE35_00480"/>
<keyword evidence="2 6" id="KW-0413">Isomerase</keyword>
<dbReference type="NCBIfam" id="TIGR02625">
    <property type="entry name" value="YiiL_rotase"/>
    <property type="match status" value="1"/>
</dbReference>
<organism evidence="6 7">
    <name type="scientific">Abyssalbus ytuae</name>
    <dbReference type="NCBI Taxonomy" id="2926907"/>
    <lineage>
        <taxon>Bacteria</taxon>
        <taxon>Pseudomonadati</taxon>
        <taxon>Bacteroidota</taxon>
        <taxon>Flavobacteriia</taxon>
        <taxon>Flavobacteriales</taxon>
        <taxon>Flavobacteriaceae</taxon>
        <taxon>Abyssalbus</taxon>
    </lineage>
</organism>
<dbReference type="GO" id="GO:0062192">
    <property type="term" value="F:L-rhamnose mutarotase activity"/>
    <property type="evidence" value="ECO:0007669"/>
    <property type="project" value="UniProtKB-UniRule"/>
</dbReference>
<evidence type="ECO:0000256" key="2">
    <source>
        <dbReference type="ARBA" id="ARBA00023235"/>
    </source>
</evidence>
<evidence type="ECO:0000313" key="7">
    <source>
        <dbReference type="Proteomes" id="UP000831290"/>
    </source>
</evidence>
<keyword evidence="4" id="KW-0684">Rhamnose metabolism</keyword>
<evidence type="ECO:0000256" key="4">
    <source>
        <dbReference type="ARBA" id="ARBA00023308"/>
    </source>
</evidence>
<evidence type="ECO:0000256" key="3">
    <source>
        <dbReference type="ARBA" id="ARBA00023277"/>
    </source>
</evidence>
<dbReference type="PANTHER" id="PTHR34389:SF2">
    <property type="entry name" value="L-RHAMNOSE MUTAROTASE"/>
    <property type="match status" value="1"/>
</dbReference>
<dbReference type="InterPro" id="IPR011008">
    <property type="entry name" value="Dimeric_a/b-barrel"/>
</dbReference>
<sequence>MKLKPGNVDEYKKRHDAIWPELKQVLSEAGISDYSIFLDENSLTLFAFQKIKIPNQVTTLHKHPLMKKWWAYMADLMETNTDLSPVVHTLEEVFHMD</sequence>
<dbReference type="Proteomes" id="UP000831290">
    <property type="component" value="Chromosome"/>
</dbReference>
<dbReference type="Pfam" id="PF05336">
    <property type="entry name" value="rhaM"/>
    <property type="match status" value="1"/>
</dbReference>
<dbReference type="SUPFAM" id="SSF54909">
    <property type="entry name" value="Dimeric alpha+beta barrel"/>
    <property type="match status" value="1"/>
</dbReference>
<dbReference type="PANTHER" id="PTHR34389">
    <property type="entry name" value="L-RHAMNOSE MUTAROTASE"/>
    <property type="match status" value="1"/>
</dbReference>
<reference evidence="6" key="1">
    <citation type="submission" date="2022-03" db="EMBL/GenBank/DDBJ databases">
        <title>Description of Abyssus ytuae gen. nov., sp. nov., a novel member of the family Flavobacteriaceae isolated from the sediment of Mariana Trench.</title>
        <authorList>
            <person name="Zhang J."/>
            <person name="Xu X."/>
        </authorList>
    </citation>
    <scope>NUCLEOTIDE SEQUENCE</scope>
    <source>
        <strain evidence="6">MT3330</strain>
    </source>
</reference>
<evidence type="ECO:0000313" key="6">
    <source>
        <dbReference type="EMBL" id="UOB17789.1"/>
    </source>
</evidence>
<dbReference type="EC" id="5.1.3.32" evidence="5"/>
<keyword evidence="1" id="KW-0963">Cytoplasm</keyword>
<protein>
    <recommendedName>
        <fullName evidence="5">L-rhamnose mutarotase</fullName>
        <ecNumber evidence="5">5.1.3.32</ecNumber>
    </recommendedName>
</protein>
<dbReference type="InterPro" id="IPR008000">
    <property type="entry name" value="Rham/fucose_mutarotase"/>
</dbReference>
<dbReference type="Gene3D" id="3.30.70.100">
    <property type="match status" value="1"/>
</dbReference>
<dbReference type="InterPro" id="IPR013448">
    <property type="entry name" value="L-rhamnose_mutarotase"/>
</dbReference>
<dbReference type="GO" id="GO:0019301">
    <property type="term" value="P:rhamnose catabolic process"/>
    <property type="evidence" value="ECO:0007669"/>
    <property type="project" value="UniProtKB-UniRule"/>
</dbReference>
<evidence type="ECO:0000256" key="5">
    <source>
        <dbReference type="NCBIfam" id="TIGR02625"/>
    </source>
</evidence>
<keyword evidence="7" id="KW-1185">Reference proteome</keyword>
<keyword evidence="3" id="KW-0119">Carbohydrate metabolism</keyword>
<proteinExistence type="predicted"/>
<dbReference type="AlphaFoldDB" id="A0A9E6ZL59"/>
<gene>
    <name evidence="6" type="primary">rhaM</name>
    <name evidence="6" type="ORF">MQE35_00480</name>
</gene>
<dbReference type="GO" id="GO:0005737">
    <property type="term" value="C:cytoplasm"/>
    <property type="evidence" value="ECO:0007669"/>
    <property type="project" value="InterPro"/>
</dbReference>